<accession>A0A0K1Q6S3</accession>
<gene>
    <name evidence="1" type="ORF">AKJ09_08010</name>
</gene>
<dbReference type="AlphaFoldDB" id="A0A0K1Q6S3"/>
<dbReference type="RefSeq" id="WP_146652465.1">
    <property type="nucleotide sequence ID" value="NZ_CP012333.1"/>
</dbReference>
<evidence type="ECO:0000313" key="1">
    <source>
        <dbReference type="EMBL" id="AKV01347.1"/>
    </source>
</evidence>
<dbReference type="KEGG" id="llu:AKJ09_08010"/>
<dbReference type="STRING" id="1391654.AKJ09_08010"/>
<keyword evidence="2" id="KW-1185">Reference proteome</keyword>
<protein>
    <submittedName>
        <fullName evidence="1">Uncharacterized protein</fullName>
    </submittedName>
</protein>
<proteinExistence type="predicted"/>
<evidence type="ECO:0000313" key="2">
    <source>
        <dbReference type="Proteomes" id="UP000064967"/>
    </source>
</evidence>
<sequence length="61" mass="6947">MPRIVGSSVAILCAQIYGGRTLDAFTVELSFTSRRRFGFKVYDADELGDFLTRLEQRRCGR</sequence>
<dbReference type="EMBL" id="CP012333">
    <property type="protein sequence ID" value="AKV01347.1"/>
    <property type="molecule type" value="Genomic_DNA"/>
</dbReference>
<name>A0A0K1Q6S3_9BACT</name>
<reference evidence="1 2" key="1">
    <citation type="submission" date="2015-08" db="EMBL/GenBank/DDBJ databases">
        <authorList>
            <person name="Babu N.S."/>
            <person name="Beckwith C.J."/>
            <person name="Beseler K.G."/>
            <person name="Brison A."/>
            <person name="Carone J.V."/>
            <person name="Caskin T.P."/>
            <person name="Diamond M."/>
            <person name="Durham M.E."/>
            <person name="Foxe J.M."/>
            <person name="Go M."/>
            <person name="Henderson B.A."/>
            <person name="Jones I.B."/>
            <person name="McGettigan J.A."/>
            <person name="Micheletti S.J."/>
            <person name="Nasrallah M.E."/>
            <person name="Ortiz D."/>
            <person name="Piller C.R."/>
            <person name="Privatt S.R."/>
            <person name="Schneider S.L."/>
            <person name="Sharp S."/>
            <person name="Smith T.C."/>
            <person name="Stanton J.D."/>
            <person name="Ullery H.E."/>
            <person name="Wilson R.J."/>
            <person name="Serrano M.G."/>
            <person name="Buck G."/>
            <person name="Lee V."/>
            <person name="Wang Y."/>
            <person name="Carvalho R."/>
            <person name="Voegtly L."/>
            <person name="Shi R."/>
            <person name="Duckworth R."/>
            <person name="Johnson A."/>
            <person name="Loviza R."/>
            <person name="Walstead R."/>
            <person name="Shah Z."/>
            <person name="Kiflezghi M."/>
            <person name="Wade K."/>
            <person name="Ball S.L."/>
            <person name="Bradley K.W."/>
            <person name="Asai D.J."/>
            <person name="Bowman C.A."/>
            <person name="Russell D.A."/>
            <person name="Pope W.H."/>
            <person name="Jacobs-Sera D."/>
            <person name="Hendrix R.W."/>
            <person name="Hatfull G.F."/>
        </authorList>
    </citation>
    <scope>NUCLEOTIDE SEQUENCE [LARGE SCALE GENOMIC DNA]</scope>
    <source>
        <strain evidence="1 2">DSM 27648</strain>
    </source>
</reference>
<dbReference type="Proteomes" id="UP000064967">
    <property type="component" value="Chromosome"/>
</dbReference>
<organism evidence="1 2">
    <name type="scientific">Labilithrix luteola</name>
    <dbReference type="NCBI Taxonomy" id="1391654"/>
    <lineage>
        <taxon>Bacteria</taxon>
        <taxon>Pseudomonadati</taxon>
        <taxon>Myxococcota</taxon>
        <taxon>Polyangia</taxon>
        <taxon>Polyangiales</taxon>
        <taxon>Labilitrichaceae</taxon>
        <taxon>Labilithrix</taxon>
    </lineage>
</organism>